<keyword evidence="2" id="KW-1185">Reference proteome</keyword>
<comment type="caution">
    <text evidence="1">The sequence shown here is derived from an EMBL/GenBank/DDBJ whole genome shotgun (WGS) entry which is preliminary data.</text>
</comment>
<dbReference type="Gene3D" id="3.40.50.2000">
    <property type="entry name" value="Glycogen Phosphorylase B"/>
    <property type="match status" value="1"/>
</dbReference>
<dbReference type="GO" id="GO:0016757">
    <property type="term" value="F:glycosyltransferase activity"/>
    <property type="evidence" value="ECO:0007669"/>
    <property type="project" value="TreeGrafter"/>
</dbReference>
<proteinExistence type="predicted"/>
<evidence type="ECO:0000313" key="1">
    <source>
        <dbReference type="EMBL" id="EKO34695.1"/>
    </source>
</evidence>
<protein>
    <recommendedName>
        <fullName evidence="3">Glycosyltransferase family 28 C-terminal domain protein</fullName>
    </recommendedName>
</protein>
<reference evidence="1" key="1">
    <citation type="submission" date="2012-10" db="EMBL/GenBank/DDBJ databases">
        <authorList>
            <person name="Harkins D.M."/>
            <person name="Durkin A.S."/>
            <person name="Brinkac L.M."/>
            <person name="Haft D.H."/>
            <person name="Selengut J.D."/>
            <person name="Sanka R."/>
            <person name="DePew J."/>
            <person name="Purushe J."/>
            <person name="Matthias M.A."/>
            <person name="Vinetz J.M."/>
            <person name="Sutton G.G."/>
            <person name="Nierman W.C."/>
            <person name="Fouts D.E."/>
        </authorList>
    </citation>
    <scope>NUCLEOTIDE SEQUENCE [LARGE SCALE GENOMIC DNA]</scope>
    <source>
        <strain evidence="1">MOR084</strain>
    </source>
</reference>
<organism evidence="1 2">
    <name type="scientific">Leptospira santarosai str. MOR084</name>
    <dbReference type="NCBI Taxonomy" id="1049984"/>
    <lineage>
        <taxon>Bacteria</taxon>
        <taxon>Pseudomonadati</taxon>
        <taxon>Spirochaetota</taxon>
        <taxon>Spirochaetia</taxon>
        <taxon>Leptospirales</taxon>
        <taxon>Leptospiraceae</taxon>
        <taxon>Leptospira</taxon>
    </lineage>
</organism>
<dbReference type="PANTHER" id="PTHR21015">
    <property type="entry name" value="UDP-N-ACETYLGLUCOSAMINE--N-ACETYLMURAMYL-(PENTAPEPTIDE) PYROPHOSPHORYL-UNDECAPRENOL N-ACETYLGLUCOSAMINE TRANSFERASE 1"/>
    <property type="match status" value="1"/>
</dbReference>
<dbReference type="PANTHER" id="PTHR21015:SF22">
    <property type="entry name" value="GLYCOSYLTRANSFERASE"/>
    <property type="match status" value="1"/>
</dbReference>
<evidence type="ECO:0008006" key="3">
    <source>
        <dbReference type="Google" id="ProtNLM"/>
    </source>
</evidence>
<dbReference type="Gene3D" id="3.40.50.11190">
    <property type="match status" value="1"/>
</dbReference>
<evidence type="ECO:0000313" key="2">
    <source>
        <dbReference type="Proteomes" id="UP000006329"/>
    </source>
</evidence>
<dbReference type="AlphaFoldDB" id="A0A0E2BH83"/>
<name>A0A0E2BH83_9LEPT</name>
<dbReference type="Proteomes" id="UP000006329">
    <property type="component" value="Unassembled WGS sequence"/>
</dbReference>
<dbReference type="SUPFAM" id="SSF53756">
    <property type="entry name" value="UDP-Glycosyltransferase/glycogen phosphorylase"/>
    <property type="match status" value="1"/>
</dbReference>
<accession>A0A0E2BH83</accession>
<dbReference type="RefSeq" id="WP_004476586.1">
    <property type="nucleotide sequence ID" value="NZ_AHON02000027.1"/>
</dbReference>
<dbReference type="EMBL" id="AHON02000027">
    <property type="protein sequence ID" value="EKO34695.1"/>
    <property type="molecule type" value="Genomic_DNA"/>
</dbReference>
<sequence length="321" mass="36281">MVIAFRVDGGTRPDIAMGHIYRSCLIADQLKAKYKIVFISEDQADFRPGHQEVRKRGYDLYLTPDNRVDFLLNEINPAFAVIDLYEYSKSILGPFVSKKIPILTFDHFDDSKLLSHFPINPVLIDGRGKYDGLKYTVIPNPLKFAKKKTVQEIFLSFGGYDYGKISKRVLQILSKVAGDFKINLVIGSSFPKDDILEFIKKDSRVRLFENPKDFNKILAGSDIAVVAGGLTFFQSLSEGIPCIVICQYEHQKETAQALGNSEMFKLLGVFDEIEDRDIQSSLEELIKNSKKREQYSLAGIRLVDGLGLNRVINIIESVVNK</sequence>
<gene>
    <name evidence="1" type="ORF">LEP1GSC179_1568</name>
</gene>